<evidence type="ECO:0000313" key="2">
    <source>
        <dbReference type="Proteomes" id="UP000006327"/>
    </source>
</evidence>
<comment type="caution">
    <text evidence="1">The sequence shown here is derived from an EMBL/GenBank/DDBJ whole genome shotgun (WGS) entry which is preliminary data.</text>
</comment>
<protein>
    <submittedName>
        <fullName evidence="1">Uncharacterized protein</fullName>
    </submittedName>
</protein>
<sequence length="125" mass="14337">MASLHAFTNSSTPLVTMQVPADHKHSNNINVNHDHKWTFLVANKIRFAEKQTYCIRLTKPKQQSLSLWLEKIVTGGQCSNLFVEQLTLDEISFERLKQLCIDYKVALVNLMPNSLQKDNVVKGPW</sequence>
<organism evidence="1 2">
    <name type="scientific">Paraglaciecola arctica BSs20135</name>
    <dbReference type="NCBI Taxonomy" id="493475"/>
    <lineage>
        <taxon>Bacteria</taxon>
        <taxon>Pseudomonadati</taxon>
        <taxon>Pseudomonadota</taxon>
        <taxon>Gammaproteobacteria</taxon>
        <taxon>Alteromonadales</taxon>
        <taxon>Alteromonadaceae</taxon>
        <taxon>Paraglaciecola</taxon>
    </lineage>
</organism>
<reference evidence="1 2" key="1">
    <citation type="journal article" date="2017" name="Antonie Van Leeuwenhoek">
        <title>Rhizobium rhizosphaerae sp. nov., a novel species isolated from rice rhizosphere.</title>
        <authorList>
            <person name="Zhao J.J."/>
            <person name="Zhang J."/>
            <person name="Zhang R.J."/>
            <person name="Zhang C.W."/>
            <person name="Yin H.Q."/>
            <person name="Zhang X.X."/>
        </authorList>
    </citation>
    <scope>NUCLEOTIDE SEQUENCE [LARGE SCALE GENOMIC DNA]</scope>
    <source>
        <strain evidence="1 2">BSs20135</strain>
    </source>
</reference>
<dbReference type="EMBL" id="BAEO01000031">
    <property type="protein sequence ID" value="GAC19549.1"/>
    <property type="molecule type" value="Genomic_DNA"/>
</dbReference>
<dbReference type="eggNOG" id="ENOG5033K2T">
    <property type="taxonomic scope" value="Bacteria"/>
</dbReference>
<dbReference type="RefSeq" id="WP_007620480.1">
    <property type="nucleotide sequence ID" value="NZ_BAEO01000031.1"/>
</dbReference>
<dbReference type="AlphaFoldDB" id="K6XFX7"/>
<dbReference type="OrthoDB" id="6386063at2"/>
<keyword evidence="2" id="KW-1185">Reference proteome</keyword>
<accession>K6XFX7</accession>
<evidence type="ECO:0000313" key="1">
    <source>
        <dbReference type="EMBL" id="GAC19549.1"/>
    </source>
</evidence>
<dbReference type="Proteomes" id="UP000006327">
    <property type="component" value="Unassembled WGS sequence"/>
</dbReference>
<dbReference type="STRING" id="493475.GARC_2583"/>
<gene>
    <name evidence="1" type="ORF">GARC_2583</name>
</gene>
<proteinExistence type="predicted"/>
<name>K6XFX7_9ALTE</name>